<feature type="transmembrane region" description="Helical" evidence="6">
    <location>
        <begin position="37"/>
        <end position="58"/>
    </location>
</feature>
<keyword evidence="3 6" id="KW-0812">Transmembrane</keyword>
<dbReference type="GO" id="GO:0033573">
    <property type="term" value="C:high-affinity iron permease complex"/>
    <property type="evidence" value="ECO:0007669"/>
    <property type="project" value="InterPro"/>
</dbReference>
<feature type="transmembrane region" description="Helical" evidence="6">
    <location>
        <begin position="103"/>
        <end position="124"/>
    </location>
</feature>
<keyword evidence="5 6" id="KW-0472">Membrane</keyword>
<evidence type="ECO:0000256" key="2">
    <source>
        <dbReference type="ARBA" id="ARBA00008333"/>
    </source>
</evidence>
<comment type="caution">
    <text evidence="7">The sequence shown here is derived from an EMBL/GenBank/DDBJ whole genome shotgun (WGS) entry which is preliminary data.</text>
</comment>
<keyword evidence="4 6" id="KW-1133">Transmembrane helix</keyword>
<dbReference type="PANTHER" id="PTHR31632:SF2">
    <property type="entry name" value="PLASMA MEMBRANE IRON PERMEASE"/>
    <property type="match status" value="1"/>
</dbReference>
<dbReference type="PANTHER" id="PTHR31632">
    <property type="entry name" value="IRON TRANSPORTER FTH1"/>
    <property type="match status" value="1"/>
</dbReference>
<reference evidence="7 8" key="1">
    <citation type="submission" date="2020-06" db="EMBL/GenBank/DDBJ databases">
        <title>Dysbiosis in marine aquaculture revealed through microbiome analysis: reverse ecology for environmental sustainability.</title>
        <authorList>
            <person name="Haro-Moreno J.M."/>
            <person name="Coutinho F.H."/>
            <person name="Zaragoza-Solas A."/>
            <person name="Picazo A."/>
            <person name="Almagro-Moreno S."/>
            <person name="Lopez-Perez M."/>
        </authorList>
    </citation>
    <scope>NUCLEOTIDE SEQUENCE [LARGE SCALE GENOMIC DNA]</scope>
    <source>
        <strain evidence="7">MCMED-G42</strain>
    </source>
</reference>
<comment type="similarity">
    <text evidence="2">Belongs to the oxidase-dependent Fe transporter (OFeT) (TC 9.A.10.1) family.</text>
</comment>
<evidence type="ECO:0000313" key="7">
    <source>
        <dbReference type="EMBL" id="MBA4724342.1"/>
    </source>
</evidence>
<protein>
    <submittedName>
        <fullName evidence="7">FTR1 family protein</fullName>
    </submittedName>
</protein>
<dbReference type="AlphaFoldDB" id="A0A838YP78"/>
<accession>A0A838YP78</accession>
<dbReference type="EMBL" id="JACETM010000048">
    <property type="protein sequence ID" value="MBA4724342.1"/>
    <property type="molecule type" value="Genomic_DNA"/>
</dbReference>
<feature type="transmembrane region" description="Helical" evidence="6">
    <location>
        <begin position="276"/>
        <end position="294"/>
    </location>
</feature>
<dbReference type="Proteomes" id="UP000585327">
    <property type="component" value="Unassembled WGS sequence"/>
</dbReference>
<gene>
    <name evidence="7" type="ORF">H2021_03890</name>
</gene>
<evidence type="ECO:0000256" key="4">
    <source>
        <dbReference type="ARBA" id="ARBA00022989"/>
    </source>
</evidence>
<evidence type="ECO:0000313" key="8">
    <source>
        <dbReference type="Proteomes" id="UP000585327"/>
    </source>
</evidence>
<feature type="transmembrane region" description="Helical" evidence="6">
    <location>
        <begin position="70"/>
        <end position="91"/>
    </location>
</feature>
<sequence length="295" mass="33576">MSEFIIVFREVLEASLVVGIIYLLLEKSNLKDHFKKLWLGVGAAIAASIAVGYLVILAKNSLGNNSTQALFEGIFLYLTAFLIWYVIFWLSKNVSDKKELESSTLSAIKISSWGVFFVVFFAILREGFETAIFLISSLSITGTFSYLGFFLGAILAILIGYLIVMQGRKVDIRNIFKYSTLLLVFLASGMIAYGTHEVEEYIVKSEMIEDFNSDDIYRPWDILQPKDSLSESDVAFMYTYDGSKEKYVHLFHDKGSVGVFLKGFFGYNSNPNLPELVLWLLSLFFGLRMWRGFYY</sequence>
<feature type="transmembrane region" description="Helical" evidence="6">
    <location>
        <begin position="176"/>
        <end position="195"/>
    </location>
</feature>
<dbReference type="Pfam" id="PF03239">
    <property type="entry name" value="FTR1"/>
    <property type="match status" value="1"/>
</dbReference>
<dbReference type="GO" id="GO:0015093">
    <property type="term" value="F:ferrous iron transmembrane transporter activity"/>
    <property type="evidence" value="ECO:0007669"/>
    <property type="project" value="TreeGrafter"/>
</dbReference>
<feature type="transmembrane region" description="Helical" evidence="6">
    <location>
        <begin position="144"/>
        <end position="164"/>
    </location>
</feature>
<evidence type="ECO:0000256" key="3">
    <source>
        <dbReference type="ARBA" id="ARBA00022692"/>
    </source>
</evidence>
<feature type="transmembrane region" description="Helical" evidence="6">
    <location>
        <begin position="6"/>
        <end position="25"/>
    </location>
</feature>
<comment type="subcellular location">
    <subcellularLocation>
        <location evidence="1">Membrane</location>
        <topology evidence="1">Multi-pass membrane protein</topology>
    </subcellularLocation>
</comment>
<evidence type="ECO:0000256" key="1">
    <source>
        <dbReference type="ARBA" id="ARBA00004141"/>
    </source>
</evidence>
<proteinExistence type="inferred from homology"/>
<dbReference type="InterPro" id="IPR004923">
    <property type="entry name" value="FTR1/Fip1/EfeU"/>
</dbReference>
<evidence type="ECO:0000256" key="6">
    <source>
        <dbReference type="SAM" id="Phobius"/>
    </source>
</evidence>
<name>A0A838YP78_9GAMM</name>
<evidence type="ECO:0000256" key="5">
    <source>
        <dbReference type="ARBA" id="ARBA00023136"/>
    </source>
</evidence>
<organism evidence="7 8">
    <name type="scientific">SAR86 cluster bacterium</name>
    <dbReference type="NCBI Taxonomy" id="2030880"/>
    <lineage>
        <taxon>Bacteria</taxon>
        <taxon>Pseudomonadati</taxon>
        <taxon>Pseudomonadota</taxon>
        <taxon>Gammaproteobacteria</taxon>
        <taxon>SAR86 cluster</taxon>
    </lineage>
</organism>